<protein>
    <submittedName>
        <fullName evidence="1">Uncharacterized protein</fullName>
    </submittedName>
</protein>
<proteinExistence type="predicted"/>
<dbReference type="Proteomes" id="UP001385951">
    <property type="component" value="Unassembled WGS sequence"/>
</dbReference>
<dbReference type="EMBL" id="JASBNA010000011">
    <property type="protein sequence ID" value="KAK7688280.1"/>
    <property type="molecule type" value="Genomic_DNA"/>
</dbReference>
<evidence type="ECO:0000313" key="2">
    <source>
        <dbReference type="Proteomes" id="UP001385951"/>
    </source>
</evidence>
<gene>
    <name evidence="1" type="ORF">QCA50_008650</name>
</gene>
<comment type="caution">
    <text evidence="1">The sequence shown here is derived from an EMBL/GenBank/DDBJ whole genome shotgun (WGS) entry which is preliminary data.</text>
</comment>
<name>A0AAW0GAV2_9APHY</name>
<dbReference type="AlphaFoldDB" id="A0AAW0GAV2"/>
<evidence type="ECO:0000313" key="1">
    <source>
        <dbReference type="EMBL" id="KAK7688280.1"/>
    </source>
</evidence>
<reference evidence="1 2" key="1">
    <citation type="submission" date="2022-09" db="EMBL/GenBank/DDBJ databases">
        <authorList>
            <person name="Palmer J.M."/>
        </authorList>
    </citation>
    <scope>NUCLEOTIDE SEQUENCE [LARGE SCALE GENOMIC DNA]</scope>
    <source>
        <strain evidence="1 2">DSM 7382</strain>
    </source>
</reference>
<organism evidence="1 2">
    <name type="scientific">Cerrena zonata</name>
    <dbReference type="NCBI Taxonomy" id="2478898"/>
    <lineage>
        <taxon>Eukaryota</taxon>
        <taxon>Fungi</taxon>
        <taxon>Dikarya</taxon>
        <taxon>Basidiomycota</taxon>
        <taxon>Agaricomycotina</taxon>
        <taxon>Agaricomycetes</taxon>
        <taxon>Polyporales</taxon>
        <taxon>Cerrenaceae</taxon>
        <taxon>Cerrena</taxon>
    </lineage>
</organism>
<sequence length="205" mass="23807">MSGESSDNLPGGDYEYSDEAHLAWRLLYQLWRIDEAARAFHGAILLADNDKRGLVTSRWEIGLILEVEGLEKVLSQMCLRGLMTTRLSQAMDRRFRWLNIENYPPVIDWGMIPHADTPFAPDLAELFDGVVPQITQGGCHWWTYNDQTPNDDVPYWWNDPVKEKWLYNVSIPRDLVGQYIRRLSQSEELLKLAASRLEELLNEEK</sequence>
<accession>A0AAW0GAV2</accession>
<keyword evidence="2" id="KW-1185">Reference proteome</keyword>